<dbReference type="InterPro" id="IPR050244">
    <property type="entry name" value="Auton_GlycylRad_Cofactor"/>
</dbReference>
<evidence type="ECO:0000313" key="1">
    <source>
        <dbReference type="EMBL" id="ETJ40847.1"/>
    </source>
</evidence>
<feature type="non-terminal residue" evidence="1">
    <location>
        <position position="76"/>
    </location>
</feature>
<name>W1YEE3_9ZZZZ</name>
<dbReference type="PANTHER" id="PTHR30191:SF0">
    <property type="entry name" value="FORMATE ACETYLTRANSFERASE 1"/>
    <property type="match status" value="1"/>
</dbReference>
<dbReference type="SUPFAM" id="SSF51998">
    <property type="entry name" value="PFL-like glycyl radical enzymes"/>
    <property type="match status" value="1"/>
</dbReference>
<comment type="caution">
    <text evidence="1">The sequence shown here is derived from an EMBL/GenBank/DDBJ whole genome shotgun (WGS) entry which is preliminary data.</text>
</comment>
<organism evidence="1">
    <name type="scientific">human gut metagenome</name>
    <dbReference type="NCBI Taxonomy" id="408170"/>
    <lineage>
        <taxon>unclassified sequences</taxon>
        <taxon>metagenomes</taxon>
        <taxon>organismal metagenomes</taxon>
    </lineage>
</organism>
<dbReference type="AlphaFoldDB" id="W1YEE3"/>
<feature type="non-terminal residue" evidence="1">
    <location>
        <position position="1"/>
    </location>
</feature>
<dbReference type="EMBL" id="AZMM01005230">
    <property type="protein sequence ID" value="ETJ40847.1"/>
    <property type="molecule type" value="Genomic_DNA"/>
</dbReference>
<dbReference type="Gene3D" id="3.20.70.20">
    <property type="match status" value="1"/>
</dbReference>
<dbReference type="PANTHER" id="PTHR30191">
    <property type="entry name" value="FORMATE ACETYLTRANSFERASE"/>
    <property type="match status" value="1"/>
</dbReference>
<accession>W1YEE3</accession>
<proteinExistence type="predicted"/>
<gene>
    <name evidence="1" type="ORF">Q604_UNBC05230G0001</name>
</gene>
<reference evidence="1" key="1">
    <citation type="submission" date="2013-12" db="EMBL/GenBank/DDBJ databases">
        <title>A Varibaculum cambriense genome reconstructed from a premature infant gut community with otherwise low bacterial novelty that shifts toward anaerobic metabolism during the third week of life.</title>
        <authorList>
            <person name="Brown C.T."/>
            <person name="Sharon I."/>
            <person name="Thomas B.C."/>
            <person name="Castelle C.J."/>
            <person name="Morowitz M.J."/>
            <person name="Banfield J.F."/>
        </authorList>
    </citation>
    <scope>NUCLEOTIDE SEQUENCE</scope>
</reference>
<protein>
    <submittedName>
        <fullName evidence="1">Formate acetyltransferase</fullName>
    </submittedName>
</protein>
<dbReference type="GO" id="GO:0005829">
    <property type="term" value="C:cytosol"/>
    <property type="evidence" value="ECO:0007669"/>
    <property type="project" value="TreeGrafter"/>
</dbReference>
<keyword evidence="1" id="KW-0808">Transferase</keyword>
<dbReference type="GO" id="GO:0008861">
    <property type="term" value="F:formate C-acetyltransferase activity"/>
    <property type="evidence" value="ECO:0007669"/>
    <property type="project" value="TreeGrafter"/>
</dbReference>
<sequence>CIENIYHLKFVKSGQTLYTIGIEIYSYILLWRCKMQHTAWKDFNTGVWDKAVDVRDFIQRNYIPYEGDDSFLAGPT</sequence>